<evidence type="ECO:0000313" key="2">
    <source>
        <dbReference type="EMBL" id="MBM9433200.1"/>
    </source>
</evidence>
<dbReference type="RefSeq" id="WP_182173989.1">
    <property type="nucleotide sequence ID" value="NZ_CP059676.1"/>
</dbReference>
<proteinExistence type="predicted"/>
<dbReference type="InterPro" id="IPR017945">
    <property type="entry name" value="DHBP_synth_RibB-like_a/b_dom"/>
</dbReference>
<gene>
    <name evidence="2" type="ORF">JVW63_05755</name>
</gene>
<keyword evidence="3" id="KW-1185">Reference proteome</keyword>
<name>A0ABS2TEV7_9ACTO</name>
<dbReference type="Gene3D" id="3.90.870.10">
    <property type="entry name" value="DHBP synthase"/>
    <property type="match status" value="1"/>
</dbReference>
<organism evidence="2 3">
    <name type="scientific">Flaviflexus equikiangi</name>
    <dbReference type="NCBI Taxonomy" id="2758573"/>
    <lineage>
        <taxon>Bacteria</taxon>
        <taxon>Bacillati</taxon>
        <taxon>Actinomycetota</taxon>
        <taxon>Actinomycetes</taxon>
        <taxon>Actinomycetales</taxon>
        <taxon>Actinomycetaceae</taxon>
        <taxon>Flaviflexus</taxon>
    </lineage>
</organism>
<dbReference type="NCBIfam" id="TIGR00057">
    <property type="entry name" value="L-threonylcarbamoyladenylate synthase"/>
    <property type="match status" value="1"/>
</dbReference>
<dbReference type="Pfam" id="PF01300">
    <property type="entry name" value="Sua5_yciO_yrdC"/>
    <property type="match status" value="1"/>
</dbReference>
<sequence length="206" mass="22758">MARYVEIHPENPQTRLIEMVVERLRQGEVIAFPTDSGYAIGCKLGNKEGLDRIRAIRRVSDKHHFTMLCHDFAQLGQFVIVDNAQFRLIKQLTPGPYTFILKGTKDVPRMTLHPKKNTVGVRLPKHEITQALVAALGEPLLSSTLILPDEEEPMTDGWEVNEALGHALDIVIEGPVGVDGATTVVDMSSGFAEVVREGAGSTEMFE</sequence>
<dbReference type="InterPro" id="IPR006070">
    <property type="entry name" value="Sua5-like_dom"/>
</dbReference>
<dbReference type="PANTHER" id="PTHR42828">
    <property type="entry name" value="DHBP SYNTHASE RIBB-LIKE ALPHA/BETA DOMAIN-CONTAINING PROTEIN"/>
    <property type="match status" value="1"/>
</dbReference>
<reference evidence="3" key="1">
    <citation type="submission" date="2021-02" db="EMBL/GenBank/DDBJ databases">
        <title>Leucobacter sp. CX169.</title>
        <authorList>
            <person name="Cheng Y."/>
        </authorList>
    </citation>
    <scope>NUCLEOTIDE SEQUENCE [LARGE SCALE GENOMIC DNA]</scope>
    <source>
        <strain evidence="3">JY899</strain>
    </source>
</reference>
<comment type="caution">
    <text evidence="2">The sequence shown here is derived from an EMBL/GenBank/DDBJ whole genome shotgun (WGS) entry which is preliminary data.</text>
</comment>
<feature type="domain" description="YrdC-like" evidence="1">
    <location>
        <begin position="14"/>
        <end position="200"/>
    </location>
</feature>
<protein>
    <submittedName>
        <fullName evidence="2">Threonylcarbamoyl-AMP synthase</fullName>
    </submittedName>
</protein>
<evidence type="ECO:0000259" key="1">
    <source>
        <dbReference type="PROSITE" id="PS51163"/>
    </source>
</evidence>
<dbReference type="EMBL" id="JAFFJS010000003">
    <property type="protein sequence ID" value="MBM9433200.1"/>
    <property type="molecule type" value="Genomic_DNA"/>
</dbReference>
<dbReference type="SUPFAM" id="SSF55821">
    <property type="entry name" value="YrdC/RibB"/>
    <property type="match status" value="1"/>
</dbReference>
<dbReference type="InterPro" id="IPR052532">
    <property type="entry name" value="SUA5_domain"/>
</dbReference>
<dbReference type="PROSITE" id="PS51163">
    <property type="entry name" value="YRDC"/>
    <property type="match status" value="1"/>
</dbReference>
<accession>A0ABS2TEV7</accession>
<dbReference type="PANTHER" id="PTHR42828:SF3">
    <property type="entry name" value="THREONYLCARBAMOYL-AMP SYNTHASE"/>
    <property type="match status" value="1"/>
</dbReference>
<dbReference type="Proteomes" id="UP000705983">
    <property type="component" value="Unassembled WGS sequence"/>
</dbReference>
<evidence type="ECO:0000313" key="3">
    <source>
        <dbReference type="Proteomes" id="UP000705983"/>
    </source>
</evidence>